<evidence type="ECO:0000313" key="5">
    <source>
        <dbReference type="Proteomes" id="UP001491715"/>
    </source>
</evidence>
<feature type="transmembrane region" description="Helical" evidence="1">
    <location>
        <begin position="16"/>
        <end position="35"/>
    </location>
</feature>
<keyword evidence="1" id="KW-1133">Transmembrane helix</keyword>
<feature type="transmembrane region" description="Helical" evidence="1">
    <location>
        <begin position="65"/>
        <end position="84"/>
    </location>
</feature>
<dbReference type="InterPro" id="IPR024425">
    <property type="entry name" value="LiaF-like_C"/>
</dbReference>
<dbReference type="InterPro" id="IPR054331">
    <property type="entry name" value="LiaF_TM"/>
</dbReference>
<sequence>MEEKQKFPSHAGSGKVLTASLFILSGLLLFARNMGIITKEWFNMLVAWHSLFIIAGIYTMIRKHYLSGGVLLLAGLYLLGSKLMLSPGNFQAMLWPLALILIGIFFLRHHHRRNWTHQRTVHRRAKMVQRMMNKRMGEQEEQQCQSDDGFLCSNNSLSAVRHVVLDELFKGANIHTYFGGTTIDLRHTNIAPGETYIDLDCSWGGVELYIPADWQVRIECSCFCGGCEDKRWQGTPAKQEWCVLVIRGNISFGGLEIKD</sequence>
<protein>
    <submittedName>
        <fullName evidence="4">LiaF domain-containing protein</fullName>
    </submittedName>
</protein>
<keyword evidence="5" id="KW-1185">Reference proteome</keyword>
<gene>
    <name evidence="4" type="ORF">ABHZ06_15460</name>
</gene>
<evidence type="ECO:0000259" key="3">
    <source>
        <dbReference type="Pfam" id="PF22570"/>
    </source>
</evidence>
<organism evidence="4 5">
    <name type="scientific">Bacteroides humanifaecis</name>
    <dbReference type="NCBI Taxonomy" id="2792859"/>
    <lineage>
        <taxon>Bacteria</taxon>
        <taxon>Pseudomonadati</taxon>
        <taxon>Bacteroidota</taxon>
        <taxon>Bacteroidia</taxon>
        <taxon>Bacteroidales</taxon>
        <taxon>Bacteroidaceae</taxon>
        <taxon>Bacteroides</taxon>
    </lineage>
</organism>
<dbReference type="PANTHER" id="PTHR40763">
    <property type="entry name" value="MEMBRANE PROTEIN-RELATED"/>
    <property type="match status" value="1"/>
</dbReference>
<feature type="domain" description="LiaF transmembrane" evidence="3">
    <location>
        <begin position="19"/>
        <end position="112"/>
    </location>
</feature>
<name>A0ABV0I0I0_9BACE</name>
<dbReference type="RefSeq" id="WP_138346076.1">
    <property type="nucleotide sequence ID" value="NZ_CP084680.1"/>
</dbReference>
<feature type="domain" description="Cell wall-active antibiotics response LiaF-like C-terminal" evidence="2">
    <location>
        <begin position="170"/>
        <end position="228"/>
    </location>
</feature>
<comment type="caution">
    <text evidence="4">The sequence shown here is derived from an EMBL/GenBank/DDBJ whole genome shotgun (WGS) entry which is preliminary data.</text>
</comment>
<dbReference type="EMBL" id="JBDQBE010000018">
    <property type="protein sequence ID" value="MEO4939241.1"/>
    <property type="molecule type" value="Genomic_DNA"/>
</dbReference>
<dbReference type="Proteomes" id="UP001491715">
    <property type="component" value="Unassembled WGS sequence"/>
</dbReference>
<accession>A0ABV0I0I0</accession>
<proteinExistence type="predicted"/>
<keyword evidence="1" id="KW-0812">Transmembrane</keyword>
<keyword evidence="1" id="KW-0472">Membrane</keyword>
<feature type="transmembrane region" description="Helical" evidence="1">
    <location>
        <begin position="41"/>
        <end position="58"/>
    </location>
</feature>
<feature type="transmembrane region" description="Helical" evidence="1">
    <location>
        <begin position="90"/>
        <end position="107"/>
    </location>
</feature>
<reference evidence="4 5" key="1">
    <citation type="submission" date="2024-05" db="EMBL/GenBank/DDBJ databases">
        <title>Human gut microbiome strain richness.</title>
        <authorList>
            <person name="Chen-Liaw A."/>
        </authorList>
    </citation>
    <scope>NUCLEOTIDE SEQUENCE [LARGE SCALE GENOMIC DNA]</scope>
    <source>
        <strain evidence="4 5">1001271st1_B1_1001271B_150615</strain>
    </source>
</reference>
<dbReference type="PANTHER" id="PTHR40763:SF5">
    <property type="entry name" value="MEMBRANE PROTEIN"/>
    <property type="match status" value="1"/>
</dbReference>
<evidence type="ECO:0000259" key="2">
    <source>
        <dbReference type="Pfam" id="PF09922"/>
    </source>
</evidence>
<evidence type="ECO:0000256" key="1">
    <source>
        <dbReference type="SAM" id="Phobius"/>
    </source>
</evidence>
<dbReference type="Pfam" id="PF09922">
    <property type="entry name" value="LiaF-like_C"/>
    <property type="match status" value="1"/>
</dbReference>
<evidence type="ECO:0000313" key="4">
    <source>
        <dbReference type="EMBL" id="MEO4939241.1"/>
    </source>
</evidence>
<dbReference type="Pfam" id="PF22570">
    <property type="entry name" value="LiaF-TM"/>
    <property type="match status" value="1"/>
</dbReference>